<feature type="compositionally biased region" description="Basic residues" evidence="1">
    <location>
        <begin position="35"/>
        <end position="45"/>
    </location>
</feature>
<organism evidence="2">
    <name type="scientific">Dulem virus 34</name>
    <dbReference type="NCBI Taxonomy" id="3145752"/>
    <lineage>
        <taxon>Viruses</taxon>
        <taxon>Duplodnaviria</taxon>
        <taxon>Heunggongvirae</taxon>
        <taxon>Uroviricota</taxon>
        <taxon>Caudoviricetes</taxon>
    </lineage>
</organism>
<evidence type="ECO:0000256" key="1">
    <source>
        <dbReference type="SAM" id="MobiDB-lite"/>
    </source>
</evidence>
<dbReference type="EMBL" id="PP511788">
    <property type="protein sequence ID" value="XCD07391.1"/>
    <property type="molecule type" value="Genomic_DNA"/>
</dbReference>
<protein>
    <submittedName>
        <fullName evidence="2">Uncharacterized protein</fullName>
    </submittedName>
</protein>
<accession>A0AAU8B710</accession>
<proteinExistence type="predicted"/>
<sequence length="106" mass="12033">MNTEGRQVFAWRPFAFHTMGQGSGPQGLSSFHPAPPHRTRARRAGHTLQCPGRLCGWAPRATYKRLHLPFGSSLADFFVRGKERPTFSPMKRKKFGPVTLRIAWSR</sequence>
<feature type="region of interest" description="Disordered" evidence="1">
    <location>
        <begin position="22"/>
        <end position="45"/>
    </location>
</feature>
<evidence type="ECO:0000313" key="2">
    <source>
        <dbReference type="EMBL" id="XCD07391.1"/>
    </source>
</evidence>
<reference evidence="2" key="1">
    <citation type="submission" date="2024-03" db="EMBL/GenBank/DDBJ databases">
        <title>Diverse circular DNA viruses in blood, oral, and fecal samples of captive lemurs.</title>
        <authorList>
            <person name="Paietta E.N."/>
            <person name="Kraberger S."/>
            <person name="Lund M.C."/>
            <person name="Custer J.M."/>
            <person name="Vargas K.M."/>
            <person name="Ehmke E.E."/>
            <person name="Yoder A.D."/>
            <person name="Varsani A."/>
        </authorList>
    </citation>
    <scope>NUCLEOTIDE SEQUENCE</scope>
    <source>
        <strain evidence="2">Duke_28FF_219</strain>
    </source>
</reference>
<name>A0AAU8B710_9CAUD</name>